<evidence type="ECO:0000313" key="1">
    <source>
        <dbReference type="EMBL" id="MFD2535202.1"/>
    </source>
</evidence>
<keyword evidence="2" id="KW-1185">Reference proteome</keyword>
<comment type="caution">
    <text evidence="1">The sequence shown here is derived from an EMBL/GenBank/DDBJ whole genome shotgun (WGS) entry which is preliminary data.</text>
</comment>
<evidence type="ECO:0000313" key="2">
    <source>
        <dbReference type="Proteomes" id="UP001597441"/>
    </source>
</evidence>
<dbReference type="EMBL" id="JBHULK010000003">
    <property type="protein sequence ID" value="MFD2535202.1"/>
    <property type="molecule type" value="Genomic_DNA"/>
</dbReference>
<gene>
    <name evidence="1" type="ORF">ACFSQS_08835</name>
</gene>
<accession>A0ABW5JUY9</accession>
<dbReference type="Proteomes" id="UP001597441">
    <property type="component" value="Unassembled WGS sequence"/>
</dbReference>
<dbReference type="PROSITE" id="PS51257">
    <property type="entry name" value="PROKAR_LIPOPROTEIN"/>
    <property type="match status" value="1"/>
</dbReference>
<name>A0ABW5JUY9_9FLAO</name>
<sequence length="384" mass="43858">MKLMNHFLIVSFTFSLLFSCNFSNQNNAVGNLDFDDKSSQNKNSISSQNGLKYNNIYDHSNGMVICRIPLPKSWNYNAAKNAKITVTAPNNIKVNKTETYNYAYANDAFSLQTLQMANTPNVQVSPVYTLQQILQNNIVPSAQSQGYNLVKSYQIPSVLQFWNRFDSGMLKTGSNRRYHVLGTDWEDANGNKSCIILVQSIIAKGNFIYWTLQSTELEAPQQHFKKAKEAFIYGLANTQINMPWQQHKNKALLQSIRHNEAFWANATRQSQIAHNQRMRAIESRGNTTRSIGKTYSDILDINHAGYLKRNDMNSAGQSKTVNMIGERATISNMATGERYNVEDGSKYYWVNTNGEYFGTNNSFYDPRVDNRLNNSEWNQFEVEN</sequence>
<reference evidence="2" key="1">
    <citation type="journal article" date="2019" name="Int. J. Syst. Evol. Microbiol.">
        <title>The Global Catalogue of Microorganisms (GCM) 10K type strain sequencing project: providing services to taxonomists for standard genome sequencing and annotation.</title>
        <authorList>
            <consortium name="The Broad Institute Genomics Platform"/>
            <consortium name="The Broad Institute Genome Sequencing Center for Infectious Disease"/>
            <person name="Wu L."/>
            <person name="Ma J."/>
        </authorList>
    </citation>
    <scope>NUCLEOTIDE SEQUENCE [LARGE SCALE GENOMIC DNA]</scope>
    <source>
        <strain evidence="2">KCTC 42903</strain>
    </source>
</reference>
<organism evidence="1 2">
    <name type="scientific">Gelatiniphilus marinus</name>
    <dbReference type="NCBI Taxonomy" id="1759464"/>
    <lineage>
        <taxon>Bacteria</taxon>
        <taxon>Pseudomonadati</taxon>
        <taxon>Bacteroidota</taxon>
        <taxon>Flavobacteriia</taxon>
        <taxon>Flavobacteriales</taxon>
        <taxon>Flavobacteriaceae</taxon>
        <taxon>Gelatiniphilus</taxon>
    </lineage>
</organism>
<dbReference type="RefSeq" id="WP_388017275.1">
    <property type="nucleotide sequence ID" value="NZ_JBHUDT010000003.1"/>
</dbReference>
<proteinExistence type="predicted"/>
<evidence type="ECO:0008006" key="3">
    <source>
        <dbReference type="Google" id="ProtNLM"/>
    </source>
</evidence>
<protein>
    <recommendedName>
        <fullName evidence="3">Lipoprotein</fullName>
    </recommendedName>
</protein>